<dbReference type="KEGG" id="mar:MAE_09810"/>
<keyword evidence="2" id="KW-1185">Reference proteome</keyword>
<proteinExistence type="predicted"/>
<evidence type="ECO:0000313" key="2">
    <source>
        <dbReference type="Proteomes" id="UP000001510"/>
    </source>
</evidence>
<gene>
    <name evidence="1" type="ordered locus">MAE_09810</name>
</gene>
<dbReference type="Proteomes" id="UP000001510">
    <property type="component" value="Chromosome"/>
</dbReference>
<name>B0JRQ3_MICAN</name>
<dbReference type="EnsemblBacteria" id="BAG00803">
    <property type="protein sequence ID" value="BAG00803"/>
    <property type="gene ID" value="MAE_09810"/>
</dbReference>
<evidence type="ECO:0000313" key="1">
    <source>
        <dbReference type="EMBL" id="BAG00803.1"/>
    </source>
</evidence>
<protein>
    <submittedName>
        <fullName evidence="1">Uncharacterized protein</fullName>
    </submittedName>
</protein>
<dbReference type="HOGENOM" id="CLU_2991658_0_0_3"/>
<accession>B0JRQ3</accession>
<sequence>MPFSRGKYPLFRDIILKKSAISANFTLSLDLSSILMSDRFWQWLTLSPTRELWKEKK</sequence>
<dbReference type="PaxDb" id="449447-MAE_09810"/>
<organism evidence="1 2">
    <name type="scientific">Microcystis aeruginosa (strain NIES-843 / IAM M-2473)</name>
    <dbReference type="NCBI Taxonomy" id="449447"/>
    <lineage>
        <taxon>Bacteria</taxon>
        <taxon>Bacillati</taxon>
        <taxon>Cyanobacteriota</taxon>
        <taxon>Cyanophyceae</taxon>
        <taxon>Oscillatoriophycideae</taxon>
        <taxon>Chroococcales</taxon>
        <taxon>Microcystaceae</taxon>
        <taxon>Microcystis</taxon>
    </lineage>
</organism>
<dbReference type="AlphaFoldDB" id="B0JRQ3"/>
<dbReference type="EMBL" id="AP009552">
    <property type="protein sequence ID" value="BAG00803.1"/>
    <property type="molecule type" value="Genomic_DNA"/>
</dbReference>
<reference evidence="1 2" key="1">
    <citation type="journal article" date="2007" name="DNA Res.">
        <title>Complete genomic structure of the bloom-forming toxic cyanobacterium Microcystis aeruginosa NIES-843.</title>
        <authorList>
            <person name="Kaneko T."/>
            <person name="Nakajima N."/>
            <person name="Okamoto S."/>
            <person name="Suzuki I."/>
            <person name="Tanabe Y."/>
            <person name="Tamaoki M."/>
            <person name="Nakamura Y."/>
            <person name="Kasai F."/>
            <person name="Watanabe A."/>
            <person name="Kawashima K."/>
            <person name="Kishida Y."/>
            <person name="Ono A."/>
            <person name="Shimizu Y."/>
            <person name="Takahashi C."/>
            <person name="Minami C."/>
            <person name="Fujishiro T."/>
            <person name="Kohara M."/>
            <person name="Katoh M."/>
            <person name="Nakazaki N."/>
            <person name="Nakayama S."/>
            <person name="Yamada M."/>
            <person name="Tabata S."/>
            <person name="Watanabe M.M."/>
        </authorList>
    </citation>
    <scope>NUCLEOTIDE SEQUENCE [LARGE SCALE GENOMIC DNA]</scope>
    <source>
        <strain evidence="2">NIES-843 / IAM M-247</strain>
    </source>
</reference>